<evidence type="ECO:0000256" key="2">
    <source>
        <dbReference type="ARBA" id="ARBA00022448"/>
    </source>
</evidence>
<dbReference type="GO" id="GO:0005886">
    <property type="term" value="C:plasma membrane"/>
    <property type="evidence" value="ECO:0007669"/>
    <property type="project" value="TreeGrafter"/>
</dbReference>
<comment type="caution">
    <text evidence="8">The sequence shown here is derived from an EMBL/GenBank/DDBJ whole genome shotgun (WGS) entry which is preliminary data.</text>
</comment>
<reference evidence="8" key="1">
    <citation type="submission" date="2023-03" db="EMBL/GenBank/DDBJ databases">
        <title>Massive genome expansion in bonnet fungi (Mycena s.s.) driven by repeated elements and novel gene families across ecological guilds.</title>
        <authorList>
            <consortium name="Lawrence Berkeley National Laboratory"/>
            <person name="Harder C.B."/>
            <person name="Miyauchi S."/>
            <person name="Viragh M."/>
            <person name="Kuo A."/>
            <person name="Thoen E."/>
            <person name="Andreopoulos B."/>
            <person name="Lu D."/>
            <person name="Skrede I."/>
            <person name="Drula E."/>
            <person name="Henrissat B."/>
            <person name="Morin E."/>
            <person name="Kohler A."/>
            <person name="Barry K."/>
            <person name="LaButti K."/>
            <person name="Morin E."/>
            <person name="Salamov A."/>
            <person name="Lipzen A."/>
            <person name="Mereny Z."/>
            <person name="Hegedus B."/>
            <person name="Baldrian P."/>
            <person name="Stursova M."/>
            <person name="Weitz H."/>
            <person name="Taylor A."/>
            <person name="Grigoriev I.V."/>
            <person name="Nagy L.G."/>
            <person name="Martin F."/>
            <person name="Kauserud H."/>
        </authorList>
    </citation>
    <scope>NUCLEOTIDE SEQUENCE</scope>
    <source>
        <strain evidence="8">CBHHK067</strain>
    </source>
</reference>
<dbReference type="EMBL" id="JARKIE010000103">
    <property type="protein sequence ID" value="KAJ7684044.1"/>
    <property type="molecule type" value="Genomic_DNA"/>
</dbReference>
<organism evidence="8 9">
    <name type="scientific">Mycena rosella</name>
    <name type="common">Pink bonnet</name>
    <name type="synonym">Agaricus rosellus</name>
    <dbReference type="NCBI Taxonomy" id="1033263"/>
    <lineage>
        <taxon>Eukaryota</taxon>
        <taxon>Fungi</taxon>
        <taxon>Dikarya</taxon>
        <taxon>Basidiomycota</taxon>
        <taxon>Agaricomycotina</taxon>
        <taxon>Agaricomycetes</taxon>
        <taxon>Agaricomycetidae</taxon>
        <taxon>Agaricales</taxon>
        <taxon>Marasmiineae</taxon>
        <taxon>Mycenaceae</taxon>
        <taxon>Mycena</taxon>
    </lineage>
</organism>
<protein>
    <submittedName>
        <fullName evidence="8">MFS general substrate transporter</fullName>
    </submittedName>
</protein>
<feature type="transmembrane region" description="Helical" evidence="7">
    <location>
        <begin position="231"/>
        <end position="249"/>
    </location>
</feature>
<dbReference type="InterPro" id="IPR036259">
    <property type="entry name" value="MFS_trans_sf"/>
</dbReference>
<comment type="subcellular location">
    <subcellularLocation>
        <location evidence="1">Membrane</location>
        <topology evidence="1">Multi-pass membrane protein</topology>
    </subcellularLocation>
</comment>
<evidence type="ECO:0000313" key="8">
    <source>
        <dbReference type="EMBL" id="KAJ7684044.1"/>
    </source>
</evidence>
<feature type="transmembrane region" description="Helical" evidence="7">
    <location>
        <begin position="426"/>
        <end position="448"/>
    </location>
</feature>
<dbReference type="SUPFAM" id="SSF103473">
    <property type="entry name" value="MFS general substrate transporter"/>
    <property type="match status" value="2"/>
</dbReference>
<feature type="transmembrane region" description="Helical" evidence="7">
    <location>
        <begin position="131"/>
        <end position="149"/>
    </location>
</feature>
<evidence type="ECO:0000256" key="3">
    <source>
        <dbReference type="ARBA" id="ARBA00022692"/>
    </source>
</evidence>
<sequence>MIPPIADQEEDPTTQVPWPTRPKKPADNSTETEDEVAGGSSNVEEAAKKIVNSGKRRLTTWDLVTLSISMAGAQIAWTVELGYGTPFLLGLGISEQLTALVWLAGPISGLIAQPVIGAVSDSSTSKYRRRVWIVASTVALVASTLTLAYCEDIAGWVIKLLAIGADDDDPKRIKWAANTAIGLAIFSFYVLDFALNALQASLRNLLLDITPASQLNSGNAWHGRMTNAGNIVGYGFGFLPLAKLPLINLIGGDQFRKFCIICIVILVATVAMTCYCHEEQERPAMHQKKSKGGEILANIRTAIMNLPRPIRRVCYVQLFAFMGWFPFLFYATTYMGQIMAQELGKEPDHEEATRTGEFAMLMYSMVAVVSGIVLPHLANRDRRLMAHQGDDDEDAELTRIRNTVREWKVEAARRGRPLQLPVMPFLLRNIWTGALVLFALLTTSTFFITTVVQATIFISLVGICWSVAMWAPFAILMELLKDLSTPPPGASGGPRPSHVRTLSTPVGRRGSDRRGSDERLPLIRSRSYDAYEPAAEEVPPAARVAGGTILGVHNLAIVAPQLIVAIATSVIFSAVDGDAGVDPGKENTYLGKNGVAWVLRFGGICTLVGALLARRVPPTPTERAMRRRLGEMMVLREGEDASP</sequence>
<dbReference type="Proteomes" id="UP001221757">
    <property type="component" value="Unassembled WGS sequence"/>
</dbReference>
<evidence type="ECO:0000256" key="6">
    <source>
        <dbReference type="SAM" id="MobiDB-lite"/>
    </source>
</evidence>
<evidence type="ECO:0000256" key="1">
    <source>
        <dbReference type="ARBA" id="ARBA00004141"/>
    </source>
</evidence>
<feature type="transmembrane region" description="Helical" evidence="7">
    <location>
        <begin position="175"/>
        <end position="195"/>
    </location>
</feature>
<feature type="transmembrane region" description="Helical" evidence="7">
    <location>
        <begin position="255"/>
        <end position="276"/>
    </location>
</feature>
<feature type="transmembrane region" description="Helical" evidence="7">
    <location>
        <begin position="313"/>
        <end position="338"/>
    </location>
</feature>
<evidence type="ECO:0000313" key="9">
    <source>
        <dbReference type="Proteomes" id="UP001221757"/>
    </source>
</evidence>
<feature type="transmembrane region" description="Helical" evidence="7">
    <location>
        <begin position="99"/>
        <end position="119"/>
    </location>
</feature>
<evidence type="ECO:0000256" key="5">
    <source>
        <dbReference type="ARBA" id="ARBA00023136"/>
    </source>
</evidence>
<dbReference type="PANTHER" id="PTHR19432">
    <property type="entry name" value="SUGAR TRANSPORTER"/>
    <property type="match status" value="1"/>
</dbReference>
<feature type="transmembrane region" description="Helical" evidence="7">
    <location>
        <begin position="555"/>
        <end position="575"/>
    </location>
</feature>
<name>A0AAD7DC30_MYCRO</name>
<dbReference type="PANTHER" id="PTHR19432:SF35">
    <property type="entry name" value="SOLUTE CARRIER FAMILY 45 MEMBER 3 ISOFORM X1"/>
    <property type="match status" value="1"/>
</dbReference>
<gene>
    <name evidence="8" type="ORF">B0H17DRAFT_1073381</name>
</gene>
<feature type="region of interest" description="Disordered" evidence="6">
    <location>
        <begin position="1"/>
        <end position="41"/>
    </location>
</feature>
<feature type="transmembrane region" description="Helical" evidence="7">
    <location>
        <begin position="454"/>
        <end position="476"/>
    </location>
</feature>
<accession>A0AAD7DC30</accession>
<keyword evidence="2" id="KW-0813">Transport</keyword>
<dbReference type="AlphaFoldDB" id="A0AAD7DC30"/>
<feature type="transmembrane region" description="Helical" evidence="7">
    <location>
        <begin position="358"/>
        <end position="378"/>
    </location>
</feature>
<keyword evidence="3 7" id="KW-0812">Transmembrane</keyword>
<keyword evidence="9" id="KW-1185">Reference proteome</keyword>
<keyword evidence="5 7" id="KW-0472">Membrane</keyword>
<evidence type="ECO:0000256" key="4">
    <source>
        <dbReference type="ARBA" id="ARBA00022989"/>
    </source>
</evidence>
<proteinExistence type="predicted"/>
<evidence type="ECO:0000256" key="7">
    <source>
        <dbReference type="SAM" id="Phobius"/>
    </source>
</evidence>
<dbReference type="GO" id="GO:0008506">
    <property type="term" value="F:sucrose:proton symporter activity"/>
    <property type="evidence" value="ECO:0007669"/>
    <property type="project" value="TreeGrafter"/>
</dbReference>
<feature type="transmembrane region" description="Helical" evidence="7">
    <location>
        <begin position="595"/>
        <end position="613"/>
    </location>
</feature>
<keyword evidence="4 7" id="KW-1133">Transmembrane helix</keyword>
<feature type="region of interest" description="Disordered" evidence="6">
    <location>
        <begin position="487"/>
        <end position="517"/>
    </location>
</feature>
<dbReference type="Gene3D" id="1.20.1250.20">
    <property type="entry name" value="MFS general substrate transporter like domains"/>
    <property type="match status" value="1"/>
</dbReference>
<feature type="transmembrane region" description="Helical" evidence="7">
    <location>
        <begin position="58"/>
        <end position="79"/>
    </location>
</feature>